<evidence type="ECO:0000313" key="3">
    <source>
        <dbReference type="Proteomes" id="UP000323300"/>
    </source>
</evidence>
<name>A0A1I3YQW4_9HYPH</name>
<sequence length="296" mass="31591">MAVNTSGLHEILAMPARRPAKATLVGQADRPGFTLEHLHFDLGDGQPVRGLLTRPPTSFGRMPAVLYCHAHGGKYGIGAAELIDGRPSLLSPYGSLLAQAGFVTLAIDMPTFGERQLPGEDSLSKALLWRGETLMGKMLGDQLAAFDWLATRGDVDAQRVAAFGLSMGATHAFFLGALEPRLNRIAHLCCYADWATLVETGAHDLHGHYMTVPGLLAKTSIVKIAGMVAPRPQLICVGETDPLTPQQAVERAYDETLAAYRAAGAESALRLIVEPGSGHVETPAMRQAVMAFLGEM</sequence>
<reference evidence="2 3" key="1">
    <citation type="submission" date="2016-10" db="EMBL/GenBank/DDBJ databases">
        <authorList>
            <person name="Varghese N."/>
            <person name="Submissions S."/>
        </authorList>
    </citation>
    <scope>NUCLEOTIDE SEQUENCE [LARGE SCALE GENOMIC DNA]</scope>
    <source>
        <strain evidence="2 3">DSM 21822</strain>
    </source>
</reference>
<organism evidence="2 3">
    <name type="scientific">Neomesorhizobium albiziae</name>
    <dbReference type="NCBI Taxonomy" id="335020"/>
    <lineage>
        <taxon>Bacteria</taxon>
        <taxon>Pseudomonadati</taxon>
        <taxon>Pseudomonadota</taxon>
        <taxon>Alphaproteobacteria</taxon>
        <taxon>Hyphomicrobiales</taxon>
        <taxon>Phyllobacteriaceae</taxon>
        <taxon>Neomesorhizobium</taxon>
    </lineage>
</organism>
<keyword evidence="3" id="KW-1185">Reference proteome</keyword>
<dbReference type="OrthoDB" id="217645at2"/>
<dbReference type="Gene3D" id="3.40.50.1820">
    <property type="entry name" value="alpha/beta hydrolase"/>
    <property type="match status" value="1"/>
</dbReference>
<dbReference type="AlphaFoldDB" id="A0A1I3YQW4"/>
<accession>A0A1I3YQW4</accession>
<dbReference type="InterPro" id="IPR050261">
    <property type="entry name" value="FrsA_esterase"/>
</dbReference>
<dbReference type="EMBL" id="FOSL01000005">
    <property type="protein sequence ID" value="SFK34232.1"/>
    <property type="molecule type" value="Genomic_DNA"/>
</dbReference>
<evidence type="ECO:0000259" key="1">
    <source>
        <dbReference type="Pfam" id="PF00326"/>
    </source>
</evidence>
<dbReference type="GO" id="GO:0008236">
    <property type="term" value="F:serine-type peptidase activity"/>
    <property type="evidence" value="ECO:0007669"/>
    <property type="project" value="InterPro"/>
</dbReference>
<dbReference type="Proteomes" id="UP000323300">
    <property type="component" value="Unassembled WGS sequence"/>
</dbReference>
<dbReference type="InterPro" id="IPR001375">
    <property type="entry name" value="Peptidase_S9_cat"/>
</dbReference>
<keyword evidence="2" id="KW-0378">Hydrolase</keyword>
<dbReference type="InterPro" id="IPR029058">
    <property type="entry name" value="AB_hydrolase_fold"/>
</dbReference>
<proteinExistence type="predicted"/>
<dbReference type="RefSeq" id="WP_149760140.1">
    <property type="nucleotide sequence ID" value="NZ_BSPE01000056.1"/>
</dbReference>
<dbReference type="Pfam" id="PF00326">
    <property type="entry name" value="Peptidase_S9"/>
    <property type="match status" value="1"/>
</dbReference>
<dbReference type="SUPFAM" id="SSF53474">
    <property type="entry name" value="alpha/beta-Hydrolases"/>
    <property type="match status" value="1"/>
</dbReference>
<evidence type="ECO:0000313" key="2">
    <source>
        <dbReference type="EMBL" id="SFK34232.1"/>
    </source>
</evidence>
<protein>
    <submittedName>
        <fullName evidence="2">Alpha/beta hydrolase family protein</fullName>
    </submittedName>
</protein>
<dbReference type="PANTHER" id="PTHR22946">
    <property type="entry name" value="DIENELACTONE HYDROLASE DOMAIN-CONTAINING PROTEIN-RELATED"/>
    <property type="match status" value="1"/>
</dbReference>
<feature type="domain" description="Peptidase S9 prolyl oligopeptidase catalytic" evidence="1">
    <location>
        <begin position="118"/>
        <end position="283"/>
    </location>
</feature>
<gene>
    <name evidence="2" type="ORF">SAMN04488498_105108</name>
</gene>
<dbReference type="PANTHER" id="PTHR22946:SF0">
    <property type="entry name" value="DIENELACTONE HYDROLASE DOMAIN-CONTAINING PROTEIN"/>
    <property type="match status" value="1"/>
</dbReference>
<dbReference type="GO" id="GO:0006508">
    <property type="term" value="P:proteolysis"/>
    <property type="evidence" value="ECO:0007669"/>
    <property type="project" value="InterPro"/>
</dbReference>